<dbReference type="InterPro" id="IPR008250">
    <property type="entry name" value="ATPase_P-typ_transduc_dom_A_sf"/>
</dbReference>
<proteinExistence type="inferred from homology"/>
<evidence type="ECO:0000256" key="12">
    <source>
        <dbReference type="ARBA" id="ARBA00022989"/>
    </source>
</evidence>
<dbReference type="InterPro" id="IPR059000">
    <property type="entry name" value="ATPase_P-type_domA"/>
</dbReference>
<dbReference type="NCBIfam" id="TIGR01525">
    <property type="entry name" value="ATPase-IB_hvy"/>
    <property type="match status" value="1"/>
</dbReference>
<dbReference type="EMBL" id="JADKCH010000017">
    <property type="protein sequence ID" value="MBK8573384.1"/>
    <property type="molecule type" value="Genomic_DNA"/>
</dbReference>
<evidence type="ECO:0000256" key="4">
    <source>
        <dbReference type="ARBA" id="ARBA00022475"/>
    </source>
</evidence>
<evidence type="ECO:0000256" key="10">
    <source>
        <dbReference type="ARBA" id="ARBA00022842"/>
    </source>
</evidence>
<evidence type="ECO:0000256" key="8">
    <source>
        <dbReference type="ARBA" id="ARBA00022741"/>
    </source>
</evidence>
<dbReference type="SUPFAM" id="SSF81653">
    <property type="entry name" value="Calcium ATPase, transduction domain A"/>
    <property type="match status" value="1"/>
</dbReference>
<feature type="transmembrane region" description="Helical" evidence="15">
    <location>
        <begin position="242"/>
        <end position="260"/>
    </location>
</feature>
<keyword evidence="9 15" id="KW-0067">ATP-binding</keyword>
<keyword evidence="13" id="KW-0406">Ion transport</keyword>
<dbReference type="NCBIfam" id="TIGR01511">
    <property type="entry name" value="ATPase-IB1_Cu"/>
    <property type="match status" value="1"/>
</dbReference>
<evidence type="ECO:0000256" key="13">
    <source>
        <dbReference type="ARBA" id="ARBA00023065"/>
    </source>
</evidence>
<keyword evidence="4 15" id="KW-1003">Cell membrane</keyword>
<dbReference type="GO" id="GO:0005524">
    <property type="term" value="F:ATP binding"/>
    <property type="evidence" value="ECO:0007669"/>
    <property type="project" value="UniProtKB-UniRule"/>
</dbReference>
<keyword evidence="14 15" id="KW-0472">Membrane</keyword>
<sequence>MTDSTTCDLCGAAATKHPQVQAFRGQAKRFCCTGCLNVYAILLESGAIEAGVDLRSTDLYQESLRLGLLGQGGEAAPPALPEGAETKEALYQLSGMWCAACGWVVEHALRREAGVVSAEVLFTSDLLKVTYCPQMLPPGTVPERVKSLGYRAAEFGTEMEGDRREWQDMLLRLGIAGGLWMNVMLFSLVIYASYFEGISPWAQRAVPFILMVLTLPVVLYSAWPIHRIAWFGVKTGHLRMEALISTGVLAAFAYSSAQAILGGRHFYFDTACAIVTLVLTGKALERHAKDRSARAIAMLHRLLPKKARLRVDGQERFVAIEALEPGTLILVKPGERIPADGVVVEGQSTVDESVVTGESDPRAKAPGDALICGSLNMAGVLELRITRCGEDSTLAQIVKSVQAALAGKSPLERTVDRVSRIFIPVVLALAALTVVVCLSRGLTGTEAMLRGIAVLVIACPCALGIATPLATTAAIGAASRQGIIIRDARVLETFRKVDLLILDKTGTVTEGDFRVRHAELDHLDLVAALESYSEHPLAHAVRRYAADLGIDRLDASGIEIRAGRGLMGMIAGHRAAVGNRRLLAEEGLALSAELEAKASAWEAEGLTVAFAAVDGIVTGALAFGDRPRAEAASVIAELRARGVRVVLLSGDARATTERIAKAVGVDEFLGEVSPAEKAEAVRRFQAQGKVVAMVGDGINDAPALAAADLGIAMGSGADLAMHAAPVVLMRDSLTRITRVFRLATLTLRVLKQNLFWAFFYNTAGISLAMAGVLNPILAAGAMVLSSLSVIGNSMRLGRDRT</sequence>
<gene>
    <name evidence="17" type="ORF">IPN91_12250</name>
</gene>
<dbReference type="NCBIfam" id="TIGR01494">
    <property type="entry name" value="ATPase_P-type"/>
    <property type="match status" value="1"/>
</dbReference>
<dbReference type="InterPro" id="IPR036163">
    <property type="entry name" value="HMA_dom_sf"/>
</dbReference>
<dbReference type="Gene3D" id="2.70.150.10">
    <property type="entry name" value="Calcium-transporting ATPase, cytoplasmic transduction domain A"/>
    <property type="match status" value="1"/>
</dbReference>
<dbReference type="PANTHER" id="PTHR43520">
    <property type="entry name" value="ATP7, ISOFORM B"/>
    <property type="match status" value="1"/>
</dbReference>
<dbReference type="InterPro" id="IPR044492">
    <property type="entry name" value="P_typ_ATPase_HD_dom"/>
</dbReference>
<dbReference type="GO" id="GO:0005507">
    <property type="term" value="F:copper ion binding"/>
    <property type="evidence" value="ECO:0007669"/>
    <property type="project" value="TreeGrafter"/>
</dbReference>
<dbReference type="PROSITE" id="PS00154">
    <property type="entry name" value="ATPASE_E1_E2"/>
    <property type="match status" value="1"/>
</dbReference>
<name>A0A936F3D5_9BACT</name>
<evidence type="ECO:0000313" key="18">
    <source>
        <dbReference type="Proteomes" id="UP000709959"/>
    </source>
</evidence>
<evidence type="ECO:0000256" key="15">
    <source>
        <dbReference type="RuleBase" id="RU362081"/>
    </source>
</evidence>
<dbReference type="Gene3D" id="3.30.70.100">
    <property type="match status" value="1"/>
</dbReference>
<organism evidence="17 18">
    <name type="scientific">Candidatus Geothrix odensensis</name>
    <dbReference type="NCBI Taxonomy" id="2954440"/>
    <lineage>
        <taxon>Bacteria</taxon>
        <taxon>Pseudomonadati</taxon>
        <taxon>Acidobacteriota</taxon>
        <taxon>Holophagae</taxon>
        <taxon>Holophagales</taxon>
        <taxon>Holophagaceae</taxon>
        <taxon>Geothrix</taxon>
    </lineage>
</organism>
<dbReference type="Pfam" id="PF00403">
    <property type="entry name" value="HMA"/>
    <property type="match status" value="1"/>
</dbReference>
<evidence type="ECO:0000256" key="14">
    <source>
        <dbReference type="ARBA" id="ARBA00023136"/>
    </source>
</evidence>
<dbReference type="FunFam" id="2.70.150.10:FF:000002">
    <property type="entry name" value="Copper-transporting ATPase 1, putative"/>
    <property type="match status" value="1"/>
</dbReference>
<evidence type="ECO:0000256" key="9">
    <source>
        <dbReference type="ARBA" id="ARBA00022840"/>
    </source>
</evidence>
<evidence type="ECO:0000256" key="1">
    <source>
        <dbReference type="ARBA" id="ARBA00004651"/>
    </source>
</evidence>
<dbReference type="InterPro" id="IPR023298">
    <property type="entry name" value="ATPase_P-typ_TM_dom_sf"/>
</dbReference>
<dbReference type="Gene3D" id="3.40.1110.10">
    <property type="entry name" value="Calcium-transporting ATPase, cytoplasmic domain N"/>
    <property type="match status" value="1"/>
</dbReference>
<keyword evidence="5" id="KW-0597">Phosphoprotein</keyword>
<evidence type="ECO:0000256" key="6">
    <source>
        <dbReference type="ARBA" id="ARBA00022692"/>
    </source>
</evidence>
<evidence type="ECO:0000313" key="17">
    <source>
        <dbReference type="EMBL" id="MBK8573384.1"/>
    </source>
</evidence>
<keyword evidence="6 15" id="KW-0812">Transmembrane</keyword>
<dbReference type="SFLD" id="SFLDG00002">
    <property type="entry name" value="C1.7:_P-type_atpase_like"/>
    <property type="match status" value="1"/>
</dbReference>
<comment type="similarity">
    <text evidence="2 15">Belongs to the cation transport ATPase (P-type) (TC 3.A.3) family. Type IB subfamily.</text>
</comment>
<comment type="caution">
    <text evidence="17">The sequence shown here is derived from an EMBL/GenBank/DDBJ whole genome shotgun (WGS) entry which is preliminary data.</text>
</comment>
<feature type="transmembrane region" description="Helical" evidence="15">
    <location>
        <begin position="266"/>
        <end position="284"/>
    </location>
</feature>
<keyword evidence="3" id="KW-0813">Transport</keyword>
<evidence type="ECO:0000256" key="7">
    <source>
        <dbReference type="ARBA" id="ARBA00022723"/>
    </source>
</evidence>
<dbReference type="GO" id="GO:0055070">
    <property type="term" value="P:copper ion homeostasis"/>
    <property type="evidence" value="ECO:0007669"/>
    <property type="project" value="TreeGrafter"/>
</dbReference>
<dbReference type="InterPro" id="IPR023214">
    <property type="entry name" value="HAD_sf"/>
</dbReference>
<protein>
    <submittedName>
        <fullName evidence="17">Heavy metal translocating P-type ATPase</fullName>
    </submittedName>
</protein>
<dbReference type="SUPFAM" id="SSF55008">
    <property type="entry name" value="HMA, heavy metal-associated domain"/>
    <property type="match status" value="1"/>
</dbReference>
<evidence type="ECO:0000256" key="5">
    <source>
        <dbReference type="ARBA" id="ARBA00022553"/>
    </source>
</evidence>
<dbReference type="SFLD" id="SFLDS00003">
    <property type="entry name" value="Haloacid_Dehalogenase"/>
    <property type="match status" value="1"/>
</dbReference>
<dbReference type="PRINTS" id="PR00119">
    <property type="entry name" value="CATATPASE"/>
</dbReference>
<dbReference type="InterPro" id="IPR001757">
    <property type="entry name" value="P_typ_ATPase"/>
</dbReference>
<comment type="subcellular location">
    <subcellularLocation>
        <location evidence="1">Cell membrane</location>
        <topology evidence="1">Multi-pass membrane protein</topology>
    </subcellularLocation>
</comment>
<evidence type="ECO:0000256" key="3">
    <source>
        <dbReference type="ARBA" id="ARBA00022448"/>
    </source>
</evidence>
<feature type="transmembrane region" description="Helical" evidence="15">
    <location>
        <begin position="201"/>
        <end position="222"/>
    </location>
</feature>
<dbReference type="CDD" id="cd00371">
    <property type="entry name" value="HMA"/>
    <property type="match status" value="1"/>
</dbReference>
<dbReference type="InterPro" id="IPR023299">
    <property type="entry name" value="ATPase_P-typ_cyto_dom_N"/>
</dbReference>
<feature type="domain" description="HMA" evidence="16">
    <location>
        <begin position="87"/>
        <end position="153"/>
    </location>
</feature>
<feature type="transmembrane region" description="Helical" evidence="15">
    <location>
        <begin position="448"/>
        <end position="476"/>
    </location>
</feature>
<dbReference type="SUPFAM" id="SSF81665">
    <property type="entry name" value="Calcium ATPase, transmembrane domain M"/>
    <property type="match status" value="1"/>
</dbReference>
<keyword evidence="8 15" id="KW-0547">Nucleotide-binding</keyword>
<keyword evidence="7 15" id="KW-0479">Metal-binding</keyword>
<dbReference type="InterPro" id="IPR018303">
    <property type="entry name" value="ATPase_P-typ_P_site"/>
</dbReference>
<dbReference type="GO" id="GO:0005886">
    <property type="term" value="C:plasma membrane"/>
    <property type="evidence" value="ECO:0007669"/>
    <property type="project" value="UniProtKB-SubCell"/>
</dbReference>
<dbReference type="Proteomes" id="UP000709959">
    <property type="component" value="Unassembled WGS sequence"/>
</dbReference>
<dbReference type="PROSITE" id="PS50846">
    <property type="entry name" value="HMA_2"/>
    <property type="match status" value="1"/>
</dbReference>
<feature type="transmembrane region" description="Helical" evidence="15">
    <location>
        <begin position="765"/>
        <end position="790"/>
    </location>
</feature>
<dbReference type="SFLD" id="SFLDF00027">
    <property type="entry name" value="p-type_atpase"/>
    <property type="match status" value="1"/>
</dbReference>
<dbReference type="InterPro" id="IPR027256">
    <property type="entry name" value="P-typ_ATPase_IB"/>
</dbReference>
<dbReference type="PRINTS" id="PR00943">
    <property type="entry name" value="CUATPASE"/>
</dbReference>
<accession>A0A936F3D5</accession>
<reference evidence="17 18" key="1">
    <citation type="submission" date="2020-10" db="EMBL/GenBank/DDBJ databases">
        <title>Connecting structure to function with the recovery of over 1000 high-quality activated sludge metagenome-assembled genomes encoding full-length rRNA genes using long-read sequencing.</title>
        <authorList>
            <person name="Singleton C.M."/>
            <person name="Petriglieri F."/>
            <person name="Kristensen J.M."/>
            <person name="Kirkegaard R.H."/>
            <person name="Michaelsen T.Y."/>
            <person name="Andersen M.H."/>
            <person name="Karst S.M."/>
            <person name="Dueholm M.S."/>
            <person name="Nielsen P.H."/>
            <person name="Albertsen M."/>
        </authorList>
    </citation>
    <scope>NUCLEOTIDE SEQUENCE [LARGE SCALE GENOMIC DNA]</scope>
    <source>
        <strain evidence="17">OdNE_18-Q3-R46-58_MAXAC.008</strain>
    </source>
</reference>
<evidence type="ECO:0000259" key="16">
    <source>
        <dbReference type="PROSITE" id="PS50846"/>
    </source>
</evidence>
<dbReference type="GO" id="GO:0043682">
    <property type="term" value="F:P-type divalent copper transporter activity"/>
    <property type="evidence" value="ECO:0007669"/>
    <property type="project" value="TreeGrafter"/>
</dbReference>
<feature type="transmembrane region" description="Helical" evidence="15">
    <location>
        <begin position="421"/>
        <end position="442"/>
    </location>
</feature>
<keyword evidence="12 15" id="KW-1133">Transmembrane helix</keyword>
<keyword evidence="10" id="KW-0460">Magnesium</keyword>
<evidence type="ECO:0000256" key="2">
    <source>
        <dbReference type="ARBA" id="ARBA00006024"/>
    </source>
</evidence>
<dbReference type="Pfam" id="PF00702">
    <property type="entry name" value="Hydrolase"/>
    <property type="match status" value="1"/>
</dbReference>
<dbReference type="Pfam" id="PF00122">
    <property type="entry name" value="E1-E2_ATPase"/>
    <property type="match status" value="1"/>
</dbReference>
<dbReference type="GO" id="GO:0016887">
    <property type="term" value="F:ATP hydrolysis activity"/>
    <property type="evidence" value="ECO:0007669"/>
    <property type="project" value="InterPro"/>
</dbReference>
<keyword evidence="11" id="KW-1278">Translocase</keyword>
<dbReference type="InterPro" id="IPR036412">
    <property type="entry name" value="HAD-like_sf"/>
</dbReference>
<dbReference type="PROSITE" id="PS01047">
    <property type="entry name" value="HMA_1"/>
    <property type="match status" value="1"/>
</dbReference>
<dbReference type="Gene3D" id="3.40.50.1000">
    <property type="entry name" value="HAD superfamily/HAD-like"/>
    <property type="match status" value="1"/>
</dbReference>
<dbReference type="InterPro" id="IPR006121">
    <property type="entry name" value="HMA_dom"/>
</dbReference>
<evidence type="ECO:0000256" key="11">
    <source>
        <dbReference type="ARBA" id="ARBA00022967"/>
    </source>
</evidence>
<dbReference type="AlphaFoldDB" id="A0A936F3D5"/>
<dbReference type="InterPro" id="IPR017969">
    <property type="entry name" value="Heavy-metal-associated_CS"/>
</dbReference>
<dbReference type="PANTHER" id="PTHR43520:SF5">
    <property type="entry name" value="CATION-TRANSPORTING P-TYPE ATPASE-RELATED"/>
    <property type="match status" value="1"/>
</dbReference>
<dbReference type="SUPFAM" id="SSF56784">
    <property type="entry name" value="HAD-like"/>
    <property type="match status" value="1"/>
</dbReference>
<feature type="transmembrane region" description="Helical" evidence="15">
    <location>
        <begin position="173"/>
        <end position="195"/>
    </location>
</feature>